<evidence type="ECO:0000313" key="1">
    <source>
        <dbReference type="EMBL" id="PNW87700.1"/>
    </source>
</evidence>
<proteinExistence type="predicted"/>
<dbReference type="GeneID" id="66052601"/>
<name>A0A2K3E4I6_CHLRE</name>
<protein>
    <submittedName>
        <fullName evidence="1">Uncharacterized protein</fullName>
    </submittedName>
</protein>
<dbReference type="Proteomes" id="UP000006906">
    <property type="component" value="Chromosome 2"/>
</dbReference>
<dbReference type="KEGG" id="cre:CHLRE_02g143107v5"/>
<organism evidence="1 2">
    <name type="scientific">Chlamydomonas reinhardtii</name>
    <name type="common">Chlamydomonas smithii</name>
    <dbReference type="NCBI Taxonomy" id="3055"/>
    <lineage>
        <taxon>Eukaryota</taxon>
        <taxon>Viridiplantae</taxon>
        <taxon>Chlorophyta</taxon>
        <taxon>core chlorophytes</taxon>
        <taxon>Chlorophyceae</taxon>
        <taxon>CS clade</taxon>
        <taxon>Chlamydomonadales</taxon>
        <taxon>Chlamydomonadaceae</taxon>
        <taxon>Chlamydomonas</taxon>
    </lineage>
</organism>
<dbReference type="EMBL" id="CM008963">
    <property type="protein sequence ID" value="PNW87700.1"/>
    <property type="molecule type" value="Genomic_DNA"/>
</dbReference>
<accession>A0A2K3E4I6</accession>
<sequence>MAVPFSFTVSVTRETCAFQSSEKVFQRCGQGRQVVSVRGGAAVVPCIVLRAEASVAVAPPTCVEPPHKRFHEQDKQYR</sequence>
<reference evidence="1 2" key="1">
    <citation type="journal article" date="2007" name="Science">
        <title>The Chlamydomonas genome reveals the evolution of key animal and plant functions.</title>
        <authorList>
            <person name="Merchant S.S."/>
            <person name="Prochnik S.E."/>
            <person name="Vallon O."/>
            <person name="Harris E.H."/>
            <person name="Karpowicz S.J."/>
            <person name="Witman G.B."/>
            <person name="Terry A."/>
            <person name="Salamov A."/>
            <person name="Fritz-Laylin L.K."/>
            <person name="Marechal-Drouard L."/>
            <person name="Marshall W.F."/>
            <person name="Qu L.H."/>
            <person name="Nelson D.R."/>
            <person name="Sanderfoot A.A."/>
            <person name="Spalding M.H."/>
            <person name="Kapitonov V.V."/>
            <person name="Ren Q."/>
            <person name="Ferris P."/>
            <person name="Lindquist E."/>
            <person name="Shapiro H."/>
            <person name="Lucas S.M."/>
            <person name="Grimwood J."/>
            <person name="Schmutz J."/>
            <person name="Cardol P."/>
            <person name="Cerutti H."/>
            <person name="Chanfreau G."/>
            <person name="Chen C.L."/>
            <person name="Cognat V."/>
            <person name="Croft M.T."/>
            <person name="Dent R."/>
            <person name="Dutcher S."/>
            <person name="Fernandez E."/>
            <person name="Fukuzawa H."/>
            <person name="Gonzalez-Ballester D."/>
            <person name="Gonzalez-Halphen D."/>
            <person name="Hallmann A."/>
            <person name="Hanikenne M."/>
            <person name="Hippler M."/>
            <person name="Inwood W."/>
            <person name="Jabbari K."/>
            <person name="Kalanon M."/>
            <person name="Kuras R."/>
            <person name="Lefebvre P.A."/>
            <person name="Lemaire S.D."/>
            <person name="Lobanov A.V."/>
            <person name="Lohr M."/>
            <person name="Manuell A."/>
            <person name="Meier I."/>
            <person name="Mets L."/>
            <person name="Mittag M."/>
            <person name="Mittelmeier T."/>
            <person name="Moroney J.V."/>
            <person name="Moseley J."/>
            <person name="Napoli C."/>
            <person name="Nedelcu A.M."/>
            <person name="Niyogi K."/>
            <person name="Novoselov S.V."/>
            <person name="Paulsen I.T."/>
            <person name="Pazour G."/>
            <person name="Purton S."/>
            <person name="Ral J.P."/>
            <person name="Riano-Pachon D.M."/>
            <person name="Riekhof W."/>
            <person name="Rymarquis L."/>
            <person name="Schroda M."/>
            <person name="Stern D."/>
            <person name="Umen J."/>
            <person name="Willows R."/>
            <person name="Wilson N."/>
            <person name="Zimmer S.L."/>
            <person name="Allmer J."/>
            <person name="Balk J."/>
            <person name="Bisova K."/>
            <person name="Chen C.J."/>
            <person name="Elias M."/>
            <person name="Gendler K."/>
            <person name="Hauser C."/>
            <person name="Lamb M.R."/>
            <person name="Ledford H."/>
            <person name="Long J.C."/>
            <person name="Minagawa J."/>
            <person name="Page M.D."/>
            <person name="Pan J."/>
            <person name="Pootakham W."/>
            <person name="Roje S."/>
            <person name="Rose A."/>
            <person name="Stahlberg E."/>
            <person name="Terauchi A.M."/>
            <person name="Yang P."/>
            <person name="Ball S."/>
            <person name="Bowler C."/>
            <person name="Dieckmann C.L."/>
            <person name="Gladyshev V.N."/>
            <person name="Green P."/>
            <person name="Jorgensen R."/>
            <person name="Mayfield S."/>
            <person name="Mueller-Roeber B."/>
            <person name="Rajamani S."/>
            <person name="Sayre R.T."/>
            <person name="Brokstein P."/>
            <person name="Dubchak I."/>
            <person name="Goodstein D."/>
            <person name="Hornick L."/>
            <person name="Huang Y.W."/>
            <person name="Jhaveri J."/>
            <person name="Luo Y."/>
            <person name="Martinez D."/>
            <person name="Ngau W.C."/>
            <person name="Otillar B."/>
            <person name="Poliakov A."/>
            <person name="Porter A."/>
            <person name="Szajkowski L."/>
            <person name="Werner G."/>
            <person name="Zhou K."/>
            <person name="Grigoriev I.V."/>
            <person name="Rokhsar D.S."/>
            <person name="Grossman A.R."/>
        </authorList>
    </citation>
    <scope>NUCLEOTIDE SEQUENCE [LARGE SCALE GENOMIC DNA]</scope>
    <source>
        <strain evidence="2">CC-503</strain>
    </source>
</reference>
<keyword evidence="2" id="KW-1185">Reference proteome</keyword>
<dbReference type="AlphaFoldDB" id="A0A2K3E4I6"/>
<dbReference type="Gramene" id="PNW87700">
    <property type="protein sequence ID" value="PNW87700"/>
    <property type="gene ID" value="CHLRE_02g143107v5"/>
</dbReference>
<dbReference type="RefSeq" id="XP_042927950.1">
    <property type="nucleotide sequence ID" value="XM_043060211.1"/>
</dbReference>
<gene>
    <name evidence="1" type="ORF">CHLRE_02g143107v5</name>
</gene>
<dbReference type="InParanoid" id="A0A2K3E4I6"/>
<evidence type="ECO:0000313" key="2">
    <source>
        <dbReference type="Proteomes" id="UP000006906"/>
    </source>
</evidence>